<sequence>MFCMVDDLLLIPSGQNIKEAKLVLRKAVYVCSVIQLTSSFRGQGQDILHASSFLVCLCHQITVSVFV</sequence>
<proteinExistence type="predicted"/>
<protein>
    <submittedName>
        <fullName evidence="1">Putative ovule protein</fullName>
    </submittedName>
</protein>
<name>A0A0V0H402_SOLCH</name>
<dbReference type="AlphaFoldDB" id="A0A0V0H402"/>
<evidence type="ECO:0000313" key="1">
    <source>
        <dbReference type="EMBL" id="JAP15122.1"/>
    </source>
</evidence>
<organism evidence="1">
    <name type="scientific">Solanum chacoense</name>
    <name type="common">Chaco potato</name>
    <dbReference type="NCBI Taxonomy" id="4108"/>
    <lineage>
        <taxon>Eukaryota</taxon>
        <taxon>Viridiplantae</taxon>
        <taxon>Streptophyta</taxon>
        <taxon>Embryophyta</taxon>
        <taxon>Tracheophyta</taxon>
        <taxon>Spermatophyta</taxon>
        <taxon>Magnoliopsida</taxon>
        <taxon>eudicotyledons</taxon>
        <taxon>Gunneridae</taxon>
        <taxon>Pentapetalae</taxon>
        <taxon>asterids</taxon>
        <taxon>lamiids</taxon>
        <taxon>Solanales</taxon>
        <taxon>Solanaceae</taxon>
        <taxon>Solanoideae</taxon>
        <taxon>Solaneae</taxon>
        <taxon>Solanum</taxon>
    </lineage>
</organism>
<reference evidence="1" key="1">
    <citation type="submission" date="2015-12" db="EMBL/GenBank/DDBJ databases">
        <title>Gene expression during late stages of embryo sac development: a critical building block for successful pollen-pistil interactions.</title>
        <authorList>
            <person name="Liu Y."/>
            <person name="Joly V."/>
            <person name="Sabar M."/>
            <person name="Matton D.P."/>
        </authorList>
    </citation>
    <scope>NUCLEOTIDE SEQUENCE</scope>
</reference>
<dbReference type="EMBL" id="GEDG01025616">
    <property type="protein sequence ID" value="JAP15122.1"/>
    <property type="molecule type" value="Transcribed_RNA"/>
</dbReference>
<accession>A0A0V0H402</accession>